<evidence type="ECO:0000313" key="4">
    <source>
        <dbReference type="EMBL" id="QPL06330.1"/>
    </source>
</evidence>
<evidence type="ECO:0000256" key="1">
    <source>
        <dbReference type="ARBA" id="ARBA00022801"/>
    </source>
</evidence>
<dbReference type="SUPFAM" id="SSF55811">
    <property type="entry name" value="Nudix"/>
    <property type="match status" value="1"/>
</dbReference>
<evidence type="ECO:0000259" key="3">
    <source>
        <dbReference type="PROSITE" id="PS51462"/>
    </source>
</evidence>
<accession>A0A7T0LMC2</accession>
<dbReference type="Proteomes" id="UP000594637">
    <property type="component" value="Chromosome"/>
</dbReference>
<dbReference type="InterPro" id="IPR015797">
    <property type="entry name" value="NUDIX_hydrolase-like_dom_sf"/>
</dbReference>
<feature type="domain" description="Nudix hydrolase" evidence="3">
    <location>
        <begin position="55"/>
        <end position="194"/>
    </location>
</feature>
<dbReference type="PANTHER" id="PTHR11839">
    <property type="entry name" value="UDP/ADP-SUGAR PYROPHOSPHATASE"/>
    <property type="match status" value="1"/>
</dbReference>
<organism evidence="4 5">
    <name type="scientific">Actinomyces respiraculi</name>
    <dbReference type="NCBI Taxonomy" id="2744574"/>
    <lineage>
        <taxon>Bacteria</taxon>
        <taxon>Bacillati</taxon>
        <taxon>Actinomycetota</taxon>
        <taxon>Actinomycetes</taxon>
        <taxon>Actinomycetales</taxon>
        <taxon>Actinomycetaceae</taxon>
        <taxon>Actinomyces</taxon>
    </lineage>
</organism>
<name>A0A7T0LMC2_9ACTO</name>
<dbReference type="KEGG" id="arep:ID810_05400"/>
<evidence type="ECO:0000256" key="2">
    <source>
        <dbReference type="SAM" id="MobiDB-lite"/>
    </source>
</evidence>
<dbReference type="GO" id="GO:0005829">
    <property type="term" value="C:cytosol"/>
    <property type="evidence" value="ECO:0007669"/>
    <property type="project" value="TreeGrafter"/>
</dbReference>
<sequence>MSGYPTGVAGQLADGREARPVSETVRQWSGPICAVDDELVHLAPDQAPVRRQTVLHHDAVTIVALREKEESSQEDGAAEILMVRQYRHPVRAQLWEIPAGLLDVEGEEPVAAARRELAEETDHEAQHWQVLADYYASPGFTTEGIRCFLARGLSILPPERRTRREGEEAEFVPTWFRLNDVVEAVLSGSLHNPATVVGVLAADRARARGWRGLRESGAPWLRSPRSL</sequence>
<keyword evidence="1 4" id="KW-0378">Hydrolase</keyword>
<proteinExistence type="predicted"/>
<dbReference type="GO" id="GO:0006753">
    <property type="term" value="P:nucleoside phosphate metabolic process"/>
    <property type="evidence" value="ECO:0007669"/>
    <property type="project" value="TreeGrafter"/>
</dbReference>
<reference evidence="4 5" key="1">
    <citation type="submission" date="2020-11" db="EMBL/GenBank/DDBJ databases">
        <title>Actinomyces sp. ZJ750.</title>
        <authorList>
            <person name="Zhou J."/>
        </authorList>
    </citation>
    <scope>NUCLEOTIDE SEQUENCE [LARGE SCALE GENOMIC DNA]</scope>
    <source>
        <strain evidence="4 5">ZJ750</strain>
    </source>
</reference>
<gene>
    <name evidence="4" type="ORF">ID810_05400</name>
</gene>
<keyword evidence="5" id="KW-1185">Reference proteome</keyword>
<dbReference type="Gene3D" id="3.90.79.10">
    <property type="entry name" value="Nucleoside Triphosphate Pyrophosphohydrolase"/>
    <property type="match status" value="1"/>
</dbReference>
<dbReference type="InterPro" id="IPR000086">
    <property type="entry name" value="NUDIX_hydrolase_dom"/>
</dbReference>
<dbReference type="RefSeq" id="WP_166858764.1">
    <property type="nucleotide sequence ID" value="NZ_CP063989.1"/>
</dbReference>
<dbReference type="PANTHER" id="PTHR11839:SF31">
    <property type="entry name" value="ADP-RIBOSE PYROPHOSPHATASE"/>
    <property type="match status" value="1"/>
</dbReference>
<dbReference type="EMBL" id="CP063989">
    <property type="protein sequence ID" value="QPL06330.1"/>
    <property type="molecule type" value="Genomic_DNA"/>
</dbReference>
<protein>
    <submittedName>
        <fullName evidence="4">NUDIX hydrolase</fullName>
    </submittedName>
</protein>
<dbReference type="PROSITE" id="PS51462">
    <property type="entry name" value="NUDIX"/>
    <property type="match status" value="1"/>
</dbReference>
<dbReference type="Pfam" id="PF00293">
    <property type="entry name" value="NUDIX"/>
    <property type="match status" value="1"/>
</dbReference>
<dbReference type="GO" id="GO:0019693">
    <property type="term" value="P:ribose phosphate metabolic process"/>
    <property type="evidence" value="ECO:0007669"/>
    <property type="project" value="TreeGrafter"/>
</dbReference>
<dbReference type="AlphaFoldDB" id="A0A7T0LMC2"/>
<feature type="region of interest" description="Disordered" evidence="2">
    <location>
        <begin position="1"/>
        <end position="23"/>
    </location>
</feature>
<evidence type="ECO:0000313" key="5">
    <source>
        <dbReference type="Proteomes" id="UP000594637"/>
    </source>
</evidence>
<dbReference type="GO" id="GO:0016787">
    <property type="term" value="F:hydrolase activity"/>
    <property type="evidence" value="ECO:0007669"/>
    <property type="project" value="UniProtKB-KW"/>
</dbReference>